<dbReference type="AlphaFoldDB" id="A0A7C3N9F0"/>
<keyword evidence="2" id="KW-0472">Membrane</keyword>
<evidence type="ECO:0000313" key="3">
    <source>
        <dbReference type="EMBL" id="HFK24284.1"/>
    </source>
</evidence>
<organism evidence="3">
    <name type="scientific">candidate division WOR-3 bacterium</name>
    <dbReference type="NCBI Taxonomy" id="2052148"/>
    <lineage>
        <taxon>Bacteria</taxon>
        <taxon>Bacteria division WOR-3</taxon>
    </lineage>
</organism>
<dbReference type="SUPFAM" id="SSF48452">
    <property type="entry name" value="TPR-like"/>
    <property type="match status" value="1"/>
</dbReference>
<gene>
    <name evidence="3" type="ORF">ENS15_06545</name>
</gene>
<keyword evidence="1" id="KW-0802">TPR repeat</keyword>
<dbReference type="PROSITE" id="PS50005">
    <property type="entry name" value="TPR"/>
    <property type="match status" value="2"/>
</dbReference>
<keyword evidence="2" id="KW-0812">Transmembrane</keyword>
<protein>
    <submittedName>
        <fullName evidence="3">Tetratricopeptide repeat protein</fullName>
    </submittedName>
</protein>
<accession>A0A7C3N9F0</accession>
<dbReference type="InterPro" id="IPR011990">
    <property type="entry name" value="TPR-like_helical_dom_sf"/>
</dbReference>
<dbReference type="Gene3D" id="1.25.40.10">
    <property type="entry name" value="Tetratricopeptide repeat domain"/>
    <property type="match status" value="1"/>
</dbReference>
<dbReference type="InterPro" id="IPR019734">
    <property type="entry name" value="TPR_rpt"/>
</dbReference>
<dbReference type="Pfam" id="PF13174">
    <property type="entry name" value="TPR_6"/>
    <property type="match status" value="1"/>
</dbReference>
<dbReference type="SMART" id="SM00028">
    <property type="entry name" value="TPR"/>
    <property type="match status" value="2"/>
</dbReference>
<keyword evidence="2" id="KW-1133">Transmembrane helix</keyword>
<name>A0A7C3N9F0_UNCW3</name>
<sequence length="253" mass="29039">MAIVKKVKVKRSELKKDKFVESMQELIKWSKDNWRYLFIGVSAIILVIIVAVSIKSSFVSKEKNSSLELTGAIDIFVSGDFKQSLELFNNIKQTYYGTNSSKKATYYIGMCNLNLGAMDQQNSQKYYEDAIKSFKQFIKYKYGLEELRCASYIGIAKAFEGLSQVDSALVYYQKAIKEVPENSYTPEALLGMGRVYEMKYDVESALNCYEEIIYKYPNSSFVQQAYVYKNLLEGAIDPLTQQYNEKKKEGTVK</sequence>
<comment type="caution">
    <text evidence="3">The sequence shown here is derived from an EMBL/GenBank/DDBJ whole genome shotgun (WGS) entry which is preliminary data.</text>
</comment>
<proteinExistence type="predicted"/>
<feature type="repeat" description="TPR" evidence="1">
    <location>
        <begin position="186"/>
        <end position="219"/>
    </location>
</feature>
<feature type="repeat" description="TPR" evidence="1">
    <location>
        <begin position="149"/>
        <end position="182"/>
    </location>
</feature>
<reference evidence="3" key="1">
    <citation type="journal article" date="2020" name="mSystems">
        <title>Genome- and Community-Level Interaction Insights into Carbon Utilization and Element Cycling Functions of Hydrothermarchaeota in Hydrothermal Sediment.</title>
        <authorList>
            <person name="Zhou Z."/>
            <person name="Liu Y."/>
            <person name="Xu W."/>
            <person name="Pan J."/>
            <person name="Luo Z.H."/>
            <person name="Li M."/>
        </authorList>
    </citation>
    <scope>NUCLEOTIDE SEQUENCE [LARGE SCALE GENOMIC DNA]</scope>
    <source>
        <strain evidence="3">SpSt-464</strain>
    </source>
</reference>
<evidence type="ECO:0000256" key="1">
    <source>
        <dbReference type="PROSITE-ProRule" id="PRU00339"/>
    </source>
</evidence>
<evidence type="ECO:0000256" key="2">
    <source>
        <dbReference type="SAM" id="Phobius"/>
    </source>
</evidence>
<feature type="transmembrane region" description="Helical" evidence="2">
    <location>
        <begin position="34"/>
        <end position="54"/>
    </location>
</feature>
<dbReference type="EMBL" id="DSTT01000005">
    <property type="protein sequence ID" value="HFK24284.1"/>
    <property type="molecule type" value="Genomic_DNA"/>
</dbReference>